<keyword evidence="1" id="KW-0813">Transport</keyword>
<sequence length="252" mass="28028">MLKVENVVKEFDGFRAVDELSFKIEKNTITGLIGPNGAGKTTTFNIIAGALNLDKGEVYLADQKVNDYPAYQIARLGLARTFQIPRALKKMTVIENLMLVPNGQSGENLFNSWFNRSRVKKEEAANYQKAYQTLEFLELTHLEDELAANLSGGQKKLLEMGRALMADPELILLDEPGAGVNPTLMNKIAENIIKLKERGKTILLIEHNMDLIMNICDKVIVMSDGRYLVEGTPAEIKSNPEVLKAYLGEKTA</sequence>
<dbReference type="Proteomes" id="UP001199296">
    <property type="component" value="Unassembled WGS sequence"/>
</dbReference>
<dbReference type="PANTHER" id="PTHR45772">
    <property type="entry name" value="CONSERVED COMPONENT OF ABC TRANSPORTER FOR NATURAL AMINO ACIDS-RELATED"/>
    <property type="match status" value="1"/>
</dbReference>
<dbReference type="SUPFAM" id="SSF52540">
    <property type="entry name" value="P-loop containing nucleoside triphosphate hydrolases"/>
    <property type="match status" value="1"/>
</dbReference>
<dbReference type="Gene3D" id="3.40.50.300">
    <property type="entry name" value="P-loop containing nucleotide triphosphate hydrolases"/>
    <property type="match status" value="1"/>
</dbReference>
<dbReference type="PANTHER" id="PTHR45772:SF9">
    <property type="entry name" value="CONSERVED COMPONENT OF ABC TRANSPORTER FOR NATURAL AMINO ACIDS"/>
    <property type="match status" value="1"/>
</dbReference>
<gene>
    <name evidence="5" type="ORF">LJ207_10375</name>
</gene>
<dbReference type="RefSeq" id="WP_229346429.1">
    <property type="nucleotide sequence ID" value="NZ_JAJFAT010000016.1"/>
</dbReference>
<feature type="domain" description="ABC transporter" evidence="4">
    <location>
        <begin position="2"/>
        <end position="249"/>
    </location>
</feature>
<dbReference type="InterPro" id="IPR051120">
    <property type="entry name" value="ABC_AA/LPS_Transport"/>
</dbReference>
<dbReference type="PROSITE" id="PS50893">
    <property type="entry name" value="ABC_TRANSPORTER_2"/>
    <property type="match status" value="1"/>
</dbReference>
<dbReference type="PROSITE" id="PS00211">
    <property type="entry name" value="ABC_TRANSPORTER_1"/>
    <property type="match status" value="1"/>
</dbReference>
<organism evidence="5 6">
    <name type="scientific">Halanaerobium polyolivorans</name>
    <dbReference type="NCBI Taxonomy" id="2886943"/>
    <lineage>
        <taxon>Bacteria</taxon>
        <taxon>Bacillati</taxon>
        <taxon>Bacillota</taxon>
        <taxon>Clostridia</taxon>
        <taxon>Halanaerobiales</taxon>
        <taxon>Halanaerobiaceae</taxon>
        <taxon>Halanaerobium</taxon>
    </lineage>
</organism>
<name>A0AAW4X1P0_9FIRM</name>
<dbReference type="CDD" id="cd03219">
    <property type="entry name" value="ABC_Mj1267_LivG_branched"/>
    <property type="match status" value="1"/>
</dbReference>
<dbReference type="GO" id="GO:0016887">
    <property type="term" value="F:ATP hydrolysis activity"/>
    <property type="evidence" value="ECO:0007669"/>
    <property type="project" value="InterPro"/>
</dbReference>
<comment type="caution">
    <text evidence="5">The sequence shown here is derived from an EMBL/GenBank/DDBJ whole genome shotgun (WGS) entry which is preliminary data.</text>
</comment>
<keyword evidence="3 5" id="KW-0067">ATP-binding</keyword>
<dbReference type="GO" id="GO:0005886">
    <property type="term" value="C:plasma membrane"/>
    <property type="evidence" value="ECO:0007669"/>
    <property type="project" value="TreeGrafter"/>
</dbReference>
<dbReference type="AlphaFoldDB" id="A0AAW4X1P0"/>
<evidence type="ECO:0000256" key="1">
    <source>
        <dbReference type="ARBA" id="ARBA00022448"/>
    </source>
</evidence>
<evidence type="ECO:0000259" key="4">
    <source>
        <dbReference type="PROSITE" id="PS50893"/>
    </source>
</evidence>
<dbReference type="InterPro" id="IPR027417">
    <property type="entry name" value="P-loop_NTPase"/>
</dbReference>
<dbReference type="InterPro" id="IPR003593">
    <property type="entry name" value="AAA+_ATPase"/>
</dbReference>
<accession>A0AAW4X1P0</accession>
<dbReference type="Pfam" id="PF00005">
    <property type="entry name" value="ABC_tran"/>
    <property type="match status" value="1"/>
</dbReference>
<dbReference type="InterPro" id="IPR017871">
    <property type="entry name" value="ABC_transporter-like_CS"/>
</dbReference>
<dbReference type="Pfam" id="PF12399">
    <property type="entry name" value="BCA_ABC_TP_C"/>
    <property type="match status" value="1"/>
</dbReference>
<dbReference type="SMART" id="SM00382">
    <property type="entry name" value="AAA"/>
    <property type="match status" value="1"/>
</dbReference>
<evidence type="ECO:0000313" key="5">
    <source>
        <dbReference type="EMBL" id="MCC3145729.1"/>
    </source>
</evidence>
<dbReference type="FunFam" id="3.40.50.300:FF:000421">
    <property type="entry name" value="Branched-chain amino acid ABC transporter ATP-binding protein"/>
    <property type="match status" value="1"/>
</dbReference>
<keyword evidence="6" id="KW-1185">Reference proteome</keyword>
<proteinExistence type="predicted"/>
<keyword evidence="2" id="KW-0547">Nucleotide-binding</keyword>
<evidence type="ECO:0000313" key="6">
    <source>
        <dbReference type="Proteomes" id="UP001199296"/>
    </source>
</evidence>
<evidence type="ECO:0000256" key="3">
    <source>
        <dbReference type="ARBA" id="ARBA00022840"/>
    </source>
</evidence>
<protein>
    <submittedName>
        <fullName evidence="5">ABC transporter ATP-binding protein</fullName>
    </submittedName>
</protein>
<dbReference type="InterPro" id="IPR032823">
    <property type="entry name" value="BCA_ABC_TP_C"/>
</dbReference>
<dbReference type="EMBL" id="JAJFAT010000016">
    <property type="protein sequence ID" value="MCC3145729.1"/>
    <property type="molecule type" value="Genomic_DNA"/>
</dbReference>
<dbReference type="GO" id="GO:0005524">
    <property type="term" value="F:ATP binding"/>
    <property type="evidence" value="ECO:0007669"/>
    <property type="project" value="UniProtKB-KW"/>
</dbReference>
<dbReference type="InterPro" id="IPR003439">
    <property type="entry name" value="ABC_transporter-like_ATP-bd"/>
</dbReference>
<reference evidence="5 6" key="1">
    <citation type="submission" date="2021-10" db="EMBL/GenBank/DDBJ databases">
        <authorList>
            <person name="Grouzdev D.S."/>
            <person name="Pantiukh K.S."/>
            <person name="Krutkina M.S."/>
        </authorList>
    </citation>
    <scope>NUCLEOTIDE SEQUENCE [LARGE SCALE GENOMIC DNA]</scope>
    <source>
        <strain evidence="5 6">Z-7514</strain>
    </source>
</reference>
<evidence type="ECO:0000256" key="2">
    <source>
        <dbReference type="ARBA" id="ARBA00022741"/>
    </source>
</evidence>